<dbReference type="InterPro" id="IPR000504">
    <property type="entry name" value="RRM_dom"/>
</dbReference>
<dbReference type="SUPFAM" id="SSF54928">
    <property type="entry name" value="RNA-binding domain, RBD"/>
    <property type="match status" value="1"/>
</dbReference>
<dbReference type="PANTHER" id="PTHR48024">
    <property type="entry name" value="GEO13361P1-RELATED"/>
    <property type="match status" value="1"/>
</dbReference>
<proteinExistence type="predicted"/>
<evidence type="ECO:0000313" key="5">
    <source>
        <dbReference type="EMBL" id="EPS69711.1"/>
    </source>
</evidence>
<comment type="caution">
    <text evidence="5">The sequence shown here is derived from an EMBL/GenBank/DDBJ whole genome shotgun (WGS) entry which is preliminary data.</text>
</comment>
<feature type="compositionally biased region" description="Basic and acidic residues" evidence="3">
    <location>
        <begin position="90"/>
        <end position="115"/>
    </location>
</feature>
<feature type="domain" description="RRM" evidence="4">
    <location>
        <begin position="7"/>
        <end position="84"/>
    </location>
</feature>
<gene>
    <name evidence="5" type="ORF">M569_05055</name>
</gene>
<dbReference type="PANTHER" id="PTHR48024:SF56">
    <property type="entry name" value="HETEROGENEOUS NUCLEAR RIBONUCLEOPROTEIN A0"/>
    <property type="match status" value="1"/>
</dbReference>
<dbReference type="InterPro" id="IPR050886">
    <property type="entry name" value="RNA-binding_reg"/>
</dbReference>
<feature type="region of interest" description="Disordered" evidence="3">
    <location>
        <begin position="82"/>
        <end position="152"/>
    </location>
</feature>
<accession>S8CXF9</accession>
<dbReference type="CDD" id="cd00590">
    <property type="entry name" value="RRM_SF"/>
    <property type="match status" value="1"/>
</dbReference>
<evidence type="ECO:0000313" key="6">
    <source>
        <dbReference type="Proteomes" id="UP000015453"/>
    </source>
</evidence>
<dbReference type="Proteomes" id="UP000015453">
    <property type="component" value="Unassembled WGS sequence"/>
</dbReference>
<dbReference type="InterPro" id="IPR035979">
    <property type="entry name" value="RBD_domain_sf"/>
</dbReference>
<dbReference type="SMART" id="SM00360">
    <property type="entry name" value="RRM"/>
    <property type="match status" value="1"/>
</dbReference>
<dbReference type="GO" id="GO:0005634">
    <property type="term" value="C:nucleus"/>
    <property type="evidence" value="ECO:0007669"/>
    <property type="project" value="TreeGrafter"/>
</dbReference>
<keyword evidence="6" id="KW-1185">Reference proteome</keyword>
<dbReference type="GO" id="GO:0003723">
    <property type="term" value="F:RNA binding"/>
    <property type="evidence" value="ECO:0007669"/>
    <property type="project" value="UniProtKB-UniRule"/>
</dbReference>
<reference evidence="5 6" key="1">
    <citation type="journal article" date="2013" name="BMC Genomics">
        <title>The miniature genome of a carnivorous plant Genlisea aurea contains a low number of genes and short non-coding sequences.</title>
        <authorList>
            <person name="Leushkin E.V."/>
            <person name="Sutormin R.A."/>
            <person name="Nabieva E.R."/>
            <person name="Penin A.A."/>
            <person name="Kondrashov A.S."/>
            <person name="Logacheva M.D."/>
        </authorList>
    </citation>
    <scope>NUCLEOTIDE SEQUENCE [LARGE SCALE GENOMIC DNA]</scope>
</reference>
<protein>
    <recommendedName>
        <fullName evidence="4">RRM domain-containing protein</fullName>
    </recommendedName>
</protein>
<dbReference type="GO" id="GO:0005739">
    <property type="term" value="C:mitochondrion"/>
    <property type="evidence" value="ECO:0007669"/>
    <property type="project" value="TreeGrafter"/>
</dbReference>
<evidence type="ECO:0000256" key="3">
    <source>
        <dbReference type="SAM" id="MobiDB-lite"/>
    </source>
</evidence>
<sequence>MTIDDNSSIYVGGLPYEVTEESLRRVFYVYGAVLAVKIINDRSVGGKCYGFVTFANPRSATQAIKEMDGKTIDGRVVKVNGVRTRGGRPNFDHDFPRHDFERNVGSEGDRERGRDDDDDEDDDDDYERQHLRFGRRRRPQEHDRNHERGRDH</sequence>
<feature type="compositionally biased region" description="Basic and acidic residues" evidence="3">
    <location>
        <begin position="140"/>
        <end position="152"/>
    </location>
</feature>
<dbReference type="EMBL" id="AUSU01002004">
    <property type="protein sequence ID" value="EPS69711.1"/>
    <property type="molecule type" value="Genomic_DNA"/>
</dbReference>
<dbReference type="PROSITE" id="PS50102">
    <property type="entry name" value="RRM"/>
    <property type="match status" value="1"/>
</dbReference>
<organism evidence="5 6">
    <name type="scientific">Genlisea aurea</name>
    <dbReference type="NCBI Taxonomy" id="192259"/>
    <lineage>
        <taxon>Eukaryota</taxon>
        <taxon>Viridiplantae</taxon>
        <taxon>Streptophyta</taxon>
        <taxon>Embryophyta</taxon>
        <taxon>Tracheophyta</taxon>
        <taxon>Spermatophyta</taxon>
        <taxon>Magnoliopsida</taxon>
        <taxon>eudicotyledons</taxon>
        <taxon>Gunneridae</taxon>
        <taxon>Pentapetalae</taxon>
        <taxon>asterids</taxon>
        <taxon>lamiids</taxon>
        <taxon>Lamiales</taxon>
        <taxon>Lentibulariaceae</taxon>
        <taxon>Genlisea</taxon>
    </lineage>
</organism>
<feature type="non-terminal residue" evidence="5">
    <location>
        <position position="152"/>
    </location>
</feature>
<dbReference type="OrthoDB" id="272703at2759"/>
<dbReference type="FunFam" id="3.30.70.330:FF:000539">
    <property type="entry name" value="RNA-binding (RRM/RBD/RNP motifs) family protein"/>
    <property type="match status" value="1"/>
</dbReference>
<keyword evidence="1 2" id="KW-0694">RNA-binding</keyword>
<evidence type="ECO:0000256" key="1">
    <source>
        <dbReference type="ARBA" id="ARBA00022884"/>
    </source>
</evidence>
<dbReference type="Gene3D" id="3.30.70.330">
    <property type="match status" value="1"/>
</dbReference>
<dbReference type="InterPro" id="IPR012677">
    <property type="entry name" value="Nucleotide-bd_a/b_plait_sf"/>
</dbReference>
<evidence type="ECO:0000259" key="4">
    <source>
        <dbReference type="PROSITE" id="PS50102"/>
    </source>
</evidence>
<name>S8CXF9_9LAMI</name>
<dbReference type="AlphaFoldDB" id="S8CXF9"/>
<feature type="compositionally biased region" description="Acidic residues" evidence="3">
    <location>
        <begin position="116"/>
        <end position="126"/>
    </location>
</feature>
<dbReference type="Pfam" id="PF00076">
    <property type="entry name" value="RRM_1"/>
    <property type="match status" value="1"/>
</dbReference>
<evidence type="ECO:0000256" key="2">
    <source>
        <dbReference type="PROSITE-ProRule" id="PRU00176"/>
    </source>
</evidence>